<comment type="pathway">
    <text evidence="2">Protein modification; protein glycosylation.</text>
</comment>
<evidence type="ECO:0000256" key="12">
    <source>
        <dbReference type="RuleBase" id="RU003832"/>
    </source>
</evidence>
<dbReference type="SUPFAM" id="SSF53756">
    <property type="entry name" value="UDP-Glycosyltransferase/glycogen phosphorylase"/>
    <property type="match status" value="1"/>
</dbReference>
<evidence type="ECO:0000256" key="11">
    <source>
        <dbReference type="ARBA" id="ARBA00023180"/>
    </source>
</evidence>
<dbReference type="VEuPathDB" id="VectorBase:ADAR2_006193"/>
<gene>
    <name evidence="15" type="ORF">AND_001845</name>
</gene>
<keyword evidence="7" id="KW-0735">Signal-anchor</keyword>
<dbReference type="FunFam" id="3.40.50.11660:FF:000006">
    <property type="entry name" value="Alpha-(1,3)-fucosyltransferase C"/>
    <property type="match status" value="1"/>
</dbReference>
<dbReference type="eggNOG" id="KOG2619">
    <property type="taxonomic scope" value="Eukaryota"/>
</dbReference>
<dbReference type="STRING" id="43151.W5JQH4"/>
<evidence type="ECO:0000256" key="8">
    <source>
        <dbReference type="ARBA" id="ARBA00022989"/>
    </source>
</evidence>
<dbReference type="AlphaFoldDB" id="W5JQH4"/>
<evidence type="ECO:0000256" key="1">
    <source>
        <dbReference type="ARBA" id="ARBA00004447"/>
    </source>
</evidence>
<dbReference type="EnsemblMetazoa" id="ADAC001845-RA">
    <property type="protein sequence ID" value="ADAC001845-PA"/>
    <property type="gene ID" value="ADAC001845"/>
</dbReference>
<dbReference type="EC" id="2.4.1.-" evidence="12"/>
<evidence type="ECO:0000256" key="10">
    <source>
        <dbReference type="ARBA" id="ARBA00023136"/>
    </source>
</evidence>
<dbReference type="PANTHER" id="PTHR48438">
    <property type="entry name" value="ALPHA-(1,3)-FUCOSYLTRANSFERASE C-RELATED"/>
    <property type="match status" value="1"/>
</dbReference>
<reference evidence="15 17" key="1">
    <citation type="journal article" date="2010" name="BMC Genomics">
        <title>Combination of measures distinguishes pre-miRNAs from other stem-loops in the genome of the newly sequenced Anopheles darlingi.</title>
        <authorList>
            <person name="Mendes N.D."/>
            <person name="Freitas A.T."/>
            <person name="Vasconcelos A.T."/>
            <person name="Sagot M.F."/>
        </authorList>
    </citation>
    <scope>NUCLEOTIDE SEQUENCE</scope>
</reference>
<keyword evidence="17" id="KW-1185">Reference proteome</keyword>
<dbReference type="InterPro" id="IPR031481">
    <property type="entry name" value="Glyco_tran_10_N"/>
</dbReference>
<comment type="subcellular location">
    <subcellularLocation>
        <location evidence="1 12">Golgi apparatus</location>
        <location evidence="1 12">Golgi stack membrane</location>
        <topology evidence="1 12">Single-pass type II membrane protein</topology>
    </subcellularLocation>
</comment>
<evidence type="ECO:0000259" key="14">
    <source>
        <dbReference type="Pfam" id="PF17039"/>
    </source>
</evidence>
<keyword evidence="4 12" id="KW-0328">Glycosyltransferase</keyword>
<protein>
    <recommendedName>
        <fullName evidence="12">Fucosyltransferase</fullName>
        <ecNumber evidence="12">2.4.1.-</ecNumber>
    </recommendedName>
</protein>
<dbReference type="OMA" id="CPVYQCE"/>
<evidence type="ECO:0000256" key="3">
    <source>
        <dbReference type="ARBA" id="ARBA00008919"/>
    </source>
</evidence>
<dbReference type="PANTHER" id="PTHR48438:SF1">
    <property type="entry name" value="ALPHA-(1,3)-FUCOSYLTRANSFERASE C-RELATED"/>
    <property type="match status" value="1"/>
</dbReference>
<dbReference type="Pfam" id="PF17039">
    <property type="entry name" value="Glyco_tran_10_N"/>
    <property type="match status" value="1"/>
</dbReference>
<dbReference type="GO" id="GO:0032580">
    <property type="term" value="C:Golgi cisterna membrane"/>
    <property type="evidence" value="ECO:0007669"/>
    <property type="project" value="UniProtKB-SubCell"/>
</dbReference>
<keyword evidence="10" id="KW-0472">Membrane</keyword>
<evidence type="ECO:0000256" key="9">
    <source>
        <dbReference type="ARBA" id="ARBA00023034"/>
    </source>
</evidence>
<proteinExistence type="inferred from homology"/>
<dbReference type="UniPathway" id="UPA00378"/>
<dbReference type="InterPro" id="IPR001503">
    <property type="entry name" value="Glyco_trans_10"/>
</dbReference>
<keyword evidence="6 12" id="KW-0812">Transmembrane</keyword>
<evidence type="ECO:0000313" key="17">
    <source>
        <dbReference type="Proteomes" id="UP000000673"/>
    </source>
</evidence>
<feature type="domain" description="Fucosyltransferase C-terminal" evidence="13">
    <location>
        <begin position="306"/>
        <end position="481"/>
    </location>
</feature>
<feature type="domain" description="Fucosyltransferase N-terminal" evidence="14">
    <location>
        <begin position="155"/>
        <end position="269"/>
    </location>
</feature>
<keyword evidence="8" id="KW-1133">Transmembrane helix</keyword>
<evidence type="ECO:0000256" key="5">
    <source>
        <dbReference type="ARBA" id="ARBA00022679"/>
    </source>
</evidence>
<dbReference type="FunCoup" id="W5JQH4">
    <property type="interactions" value="27"/>
</dbReference>
<dbReference type="Gene3D" id="3.40.50.11660">
    <property type="entry name" value="Glycosyl transferase family 10, C-terminal domain"/>
    <property type="match status" value="1"/>
</dbReference>
<evidence type="ECO:0000313" key="15">
    <source>
        <dbReference type="EMBL" id="ETN66371.1"/>
    </source>
</evidence>
<dbReference type="EMBL" id="ADMH02000465">
    <property type="protein sequence ID" value="ETN66371.1"/>
    <property type="molecule type" value="Genomic_DNA"/>
</dbReference>
<reference evidence="15" key="2">
    <citation type="submission" date="2010-05" db="EMBL/GenBank/DDBJ databases">
        <authorList>
            <person name="Almeida L.G."/>
            <person name="Nicolas M.F."/>
            <person name="Souza R.C."/>
            <person name="Vasconcelos A.T.R."/>
        </authorList>
    </citation>
    <scope>NUCLEOTIDE SEQUENCE</scope>
</reference>
<sequence length="495" mass="56180">MPCRTCGKDCKCLRMMSKRSCGCRPCDSDCTCSCNTSSSNRTMPEEKVMKDGCAPRSPAADGSAGCCCSNNSGGGPSPCAINGFRQFAFVIQRRHLVLSIFSPSCLLAGCALMTRTRNKIALCFKPTVSSYQILEDHNRARSRYLEEHDNEVSRPRYILLYTSFFEEAHWGLPSATVGPDYFKAKRCSATNCVLTSDHGLVKPITEYDALVYHVASPWNHPPSIREARQIYIAAIQESPAHTKHRLSLDANFFNWTMTYRLDSDILFNYRSIVDLESGEVVSPALKPIWRYGFNEYENASLIELVSQKRSMAAQFVSHCGAISKRDELVRSLQSAGLAIDVYGACGKHKCSRNNPECEKMLDTVYWFYLSFENSLCVDYVTEKLFNALEHYIVPVVYGGADYLRFAPPGSYIDVQDYASVSDLVAHLLFLVDNPQEYVKYFWWKEHYALDHFSSPYCGLCEKLHSVSTREAVQYYRDIHSWWYDDVCTAESKLQF</sequence>
<keyword evidence="11" id="KW-0325">Glycoprotein</keyword>
<dbReference type="InterPro" id="IPR055270">
    <property type="entry name" value="Glyco_tran_10_C"/>
</dbReference>
<dbReference type="Pfam" id="PF00852">
    <property type="entry name" value="Glyco_transf_10"/>
    <property type="match status" value="1"/>
</dbReference>
<organism evidence="15">
    <name type="scientific">Anopheles darlingi</name>
    <name type="common">Mosquito</name>
    <dbReference type="NCBI Taxonomy" id="43151"/>
    <lineage>
        <taxon>Eukaryota</taxon>
        <taxon>Metazoa</taxon>
        <taxon>Ecdysozoa</taxon>
        <taxon>Arthropoda</taxon>
        <taxon>Hexapoda</taxon>
        <taxon>Insecta</taxon>
        <taxon>Pterygota</taxon>
        <taxon>Neoptera</taxon>
        <taxon>Endopterygota</taxon>
        <taxon>Diptera</taxon>
        <taxon>Nematocera</taxon>
        <taxon>Culicoidea</taxon>
        <taxon>Culicidae</taxon>
        <taxon>Anophelinae</taxon>
        <taxon>Anopheles</taxon>
    </lineage>
</organism>
<evidence type="ECO:0000256" key="6">
    <source>
        <dbReference type="ARBA" id="ARBA00022692"/>
    </source>
</evidence>
<evidence type="ECO:0000313" key="16">
    <source>
        <dbReference type="EnsemblMetazoa" id="ADAC001845-PA"/>
    </source>
</evidence>
<dbReference type="InterPro" id="IPR038577">
    <property type="entry name" value="GT10-like_C_sf"/>
</dbReference>
<reference evidence="16" key="4">
    <citation type="submission" date="2015-06" db="UniProtKB">
        <authorList>
            <consortium name="EnsemblMetazoa"/>
        </authorList>
    </citation>
    <scope>IDENTIFICATION</scope>
</reference>
<dbReference type="VEuPathDB" id="VectorBase:ADAC001845"/>
<evidence type="ECO:0000256" key="4">
    <source>
        <dbReference type="ARBA" id="ARBA00022676"/>
    </source>
</evidence>
<evidence type="ECO:0000256" key="2">
    <source>
        <dbReference type="ARBA" id="ARBA00004922"/>
    </source>
</evidence>
<comment type="similarity">
    <text evidence="3 12">Belongs to the glycosyltransferase 10 family.</text>
</comment>
<evidence type="ECO:0000259" key="13">
    <source>
        <dbReference type="Pfam" id="PF00852"/>
    </source>
</evidence>
<keyword evidence="9 12" id="KW-0333">Golgi apparatus</keyword>
<keyword evidence="5 12" id="KW-0808">Transferase</keyword>
<reference evidence="15" key="3">
    <citation type="journal article" date="2013" name="Nucleic Acids Res.">
        <title>The genome of Anopheles darlingi, the main neotropical malaria vector.</title>
        <authorList>
            <person name="Marinotti O."/>
            <person name="Cerqueira G.C."/>
            <person name="de Almeida L.G."/>
            <person name="Ferro M.I."/>
            <person name="Loreto E.L."/>
            <person name="Zaha A."/>
            <person name="Teixeira S.M."/>
            <person name="Wespiser A.R."/>
            <person name="Almeida E Silva A."/>
            <person name="Schlindwein A.D."/>
            <person name="Pacheco A.C."/>
            <person name="Silva A.L."/>
            <person name="Graveley B.R."/>
            <person name="Walenz B.P."/>
            <person name="Lima Bde A."/>
            <person name="Ribeiro C.A."/>
            <person name="Nunes-Silva C.G."/>
            <person name="de Carvalho C.R."/>
            <person name="Soares C.M."/>
            <person name="de Menezes C.B."/>
            <person name="Matiolli C."/>
            <person name="Caffrey D."/>
            <person name="Araujo D.A."/>
            <person name="de Oliveira D.M."/>
            <person name="Golenbock D."/>
            <person name="Grisard E.C."/>
            <person name="Fantinatti-Garboggini F."/>
            <person name="de Carvalho F.M."/>
            <person name="Barcellos F.G."/>
            <person name="Prosdocimi F."/>
            <person name="May G."/>
            <person name="Azevedo Junior G.M."/>
            <person name="Guimaraes G.M."/>
            <person name="Goldman G.H."/>
            <person name="Padilha I.Q."/>
            <person name="Batista Jda S."/>
            <person name="Ferro J.A."/>
            <person name="Ribeiro J.M."/>
            <person name="Fietto J.L."/>
            <person name="Dabbas K.M."/>
            <person name="Cerdeira L."/>
            <person name="Agnez-Lima L.F."/>
            <person name="Brocchi M."/>
            <person name="de Carvalho M.O."/>
            <person name="Teixeira Mde M."/>
            <person name="Diniz Maia Mde M."/>
            <person name="Goldman M.H."/>
            <person name="Cruz Schneider M.P."/>
            <person name="Felipe M.S."/>
            <person name="Hungria M."/>
            <person name="Nicolas M.F."/>
            <person name="Pereira M."/>
            <person name="Montes M.A."/>
            <person name="Cantao M.E."/>
            <person name="Vincentz M."/>
            <person name="Rafael M.S."/>
            <person name="Silverman N."/>
            <person name="Stoco P.H."/>
            <person name="Souza R.C."/>
            <person name="Vicentini R."/>
            <person name="Gazzinelli R.T."/>
            <person name="Neves Rde O."/>
            <person name="Silva R."/>
            <person name="Astolfi-Filho S."/>
            <person name="Maciel T.E."/>
            <person name="Urmenyi T.P."/>
            <person name="Tadei W.P."/>
            <person name="Camargo E.P."/>
            <person name="de Vasconcelos A.T."/>
        </authorList>
    </citation>
    <scope>NUCLEOTIDE SEQUENCE</scope>
</reference>
<dbReference type="HOGENOM" id="CLU_032075_3_2_1"/>
<accession>W5JQH4</accession>
<dbReference type="Proteomes" id="UP000000673">
    <property type="component" value="Unassembled WGS sequence"/>
</dbReference>
<evidence type="ECO:0000256" key="7">
    <source>
        <dbReference type="ARBA" id="ARBA00022968"/>
    </source>
</evidence>
<dbReference type="GO" id="GO:0008417">
    <property type="term" value="F:fucosyltransferase activity"/>
    <property type="evidence" value="ECO:0007669"/>
    <property type="project" value="InterPro"/>
</dbReference>
<name>W5JQH4_ANODA</name>